<proteinExistence type="predicted"/>
<dbReference type="AlphaFoldDB" id="J9FI35"/>
<feature type="compositionally biased region" description="Basic and acidic residues" evidence="1">
    <location>
        <begin position="29"/>
        <end position="38"/>
    </location>
</feature>
<name>J9FI35_WUCBA</name>
<dbReference type="Proteomes" id="UP000004810">
    <property type="component" value="Unassembled WGS sequence"/>
</dbReference>
<feature type="compositionally biased region" description="Basic and acidic residues" evidence="1">
    <location>
        <begin position="1"/>
        <end position="10"/>
    </location>
</feature>
<organism evidence="2 3">
    <name type="scientific">Wuchereria bancrofti</name>
    <dbReference type="NCBI Taxonomy" id="6293"/>
    <lineage>
        <taxon>Eukaryota</taxon>
        <taxon>Metazoa</taxon>
        <taxon>Ecdysozoa</taxon>
        <taxon>Nematoda</taxon>
        <taxon>Chromadorea</taxon>
        <taxon>Rhabditida</taxon>
        <taxon>Spirurina</taxon>
        <taxon>Spiruromorpha</taxon>
        <taxon>Filarioidea</taxon>
        <taxon>Onchocercidae</taxon>
        <taxon>Wuchereria</taxon>
    </lineage>
</organism>
<protein>
    <submittedName>
        <fullName evidence="2">Uncharacterized protein</fullName>
    </submittedName>
</protein>
<reference evidence="3" key="1">
    <citation type="submission" date="2012-08" db="EMBL/GenBank/DDBJ databases">
        <title>The Genome Sequence of Wuchereria bancrofti.</title>
        <authorList>
            <person name="Nutman T.B."/>
            <person name="Fink D.L."/>
            <person name="Russ C."/>
            <person name="Young S."/>
            <person name="Zeng Q."/>
            <person name="Koehrsen M."/>
            <person name="Alvarado L."/>
            <person name="Berlin A."/>
            <person name="Chapman S.B."/>
            <person name="Chen Z."/>
            <person name="Freedman E."/>
            <person name="Gellesch M."/>
            <person name="Goldberg J."/>
            <person name="Griggs A."/>
            <person name="Gujja S."/>
            <person name="Heilman E.R."/>
            <person name="Heiman D."/>
            <person name="Hepburn T."/>
            <person name="Howarth C."/>
            <person name="Jen D."/>
            <person name="Larson L."/>
            <person name="Lewis B."/>
            <person name="Mehta T."/>
            <person name="Park D."/>
            <person name="Pearson M."/>
            <person name="Roberts A."/>
            <person name="Saif S."/>
            <person name="Shea T."/>
            <person name="Shenoy N."/>
            <person name="Sisk P."/>
            <person name="Stolte C."/>
            <person name="Sykes S."/>
            <person name="Walk T."/>
            <person name="White J."/>
            <person name="Yandava C."/>
            <person name="Haas B."/>
            <person name="Henn M.R."/>
            <person name="Nusbaum C."/>
            <person name="Birren B."/>
        </authorList>
    </citation>
    <scope>NUCLEOTIDE SEQUENCE [LARGE SCALE GENOMIC DNA]</scope>
    <source>
        <strain evidence="3">NA</strain>
    </source>
</reference>
<feature type="compositionally biased region" description="Polar residues" evidence="1">
    <location>
        <begin position="39"/>
        <end position="53"/>
    </location>
</feature>
<evidence type="ECO:0000256" key="1">
    <source>
        <dbReference type="SAM" id="MobiDB-lite"/>
    </source>
</evidence>
<sequence length="99" mass="11342">MLRISHEEKANNATRVCHISNLRPATHNSRRDHTRTPDRSNQSLARPSPTISKLQHHKQECILDHMRLMFIDSHLLSTTKNVQYSDQGGHDATEFGSVM</sequence>
<dbReference type="EMBL" id="ADBV01000527">
    <property type="protein sequence ID" value="EJW87009.1"/>
    <property type="molecule type" value="Genomic_DNA"/>
</dbReference>
<gene>
    <name evidence="2" type="ORF">WUBG_02079</name>
</gene>
<feature type="region of interest" description="Disordered" evidence="1">
    <location>
        <begin position="1"/>
        <end position="56"/>
    </location>
</feature>
<comment type="caution">
    <text evidence="2">The sequence shown here is derived from an EMBL/GenBank/DDBJ whole genome shotgun (WGS) entry which is preliminary data.</text>
</comment>
<evidence type="ECO:0000313" key="2">
    <source>
        <dbReference type="EMBL" id="EJW87009.1"/>
    </source>
</evidence>
<evidence type="ECO:0000313" key="3">
    <source>
        <dbReference type="Proteomes" id="UP000004810"/>
    </source>
</evidence>
<accession>J9FI35</accession>